<dbReference type="Gene3D" id="1.20.58.220">
    <property type="entry name" value="Phosphate transport system protein phou homolog 2, domain 2"/>
    <property type="match status" value="1"/>
</dbReference>
<organism evidence="2 3">
    <name type="scientific">Staphylococcus aureus</name>
    <dbReference type="NCBI Taxonomy" id="1280"/>
    <lineage>
        <taxon>Bacteria</taxon>
        <taxon>Bacillati</taxon>
        <taxon>Bacillota</taxon>
        <taxon>Bacilli</taxon>
        <taxon>Bacillales</taxon>
        <taxon>Staphylococcaceae</taxon>
        <taxon>Staphylococcus</taxon>
    </lineage>
</organism>
<feature type="domain" description="PhoU" evidence="1">
    <location>
        <begin position="24"/>
        <end position="48"/>
    </location>
</feature>
<sequence>MKISMTYIVYYYATYLIDNDPFVAAQAHLAARHLERIGDHIINIAESVYFYLTGTHYEQ</sequence>
<dbReference type="Pfam" id="PF01895">
    <property type="entry name" value="PhoU"/>
    <property type="match status" value="1"/>
</dbReference>
<dbReference type="EMBL" id="UHBY01000003">
    <property type="protein sequence ID" value="SUL35232.1"/>
    <property type="molecule type" value="Genomic_DNA"/>
</dbReference>
<evidence type="ECO:0000313" key="3">
    <source>
        <dbReference type="Proteomes" id="UP000254116"/>
    </source>
</evidence>
<proteinExistence type="predicted"/>
<dbReference type="SUPFAM" id="SSF109755">
    <property type="entry name" value="PhoU-like"/>
    <property type="match status" value="1"/>
</dbReference>
<dbReference type="Proteomes" id="UP000254116">
    <property type="component" value="Unassembled WGS sequence"/>
</dbReference>
<name>A0A380EHI1_STAAU</name>
<accession>A0A380EHI1</accession>
<dbReference type="InterPro" id="IPR026022">
    <property type="entry name" value="PhoU_dom"/>
</dbReference>
<evidence type="ECO:0000313" key="2">
    <source>
        <dbReference type="EMBL" id="SUL35232.1"/>
    </source>
</evidence>
<dbReference type="AlphaFoldDB" id="A0A380EHI1"/>
<reference evidence="2 3" key="1">
    <citation type="submission" date="2018-06" db="EMBL/GenBank/DDBJ databases">
        <authorList>
            <consortium name="Pathogen Informatics"/>
            <person name="Doyle S."/>
        </authorList>
    </citation>
    <scope>NUCLEOTIDE SEQUENCE [LARGE SCALE GENOMIC DNA]</scope>
    <source>
        <strain evidence="2 3">NCTC10702</strain>
    </source>
</reference>
<evidence type="ECO:0000259" key="1">
    <source>
        <dbReference type="Pfam" id="PF01895"/>
    </source>
</evidence>
<gene>
    <name evidence="2" type="primary">phoU_1</name>
    <name evidence="2" type="ORF">NCTC10702_02182</name>
</gene>
<dbReference type="InterPro" id="IPR038078">
    <property type="entry name" value="PhoU-like_sf"/>
</dbReference>
<protein>
    <submittedName>
        <fullName evidence="2">Phosphate transport system regulatory protein PhoU</fullName>
    </submittedName>
</protein>